<evidence type="ECO:0000259" key="9">
    <source>
        <dbReference type="Pfam" id="PF07687"/>
    </source>
</evidence>
<dbReference type="SUPFAM" id="SSF55031">
    <property type="entry name" value="Bacterial exopeptidase dimerisation domain"/>
    <property type="match status" value="1"/>
</dbReference>
<dbReference type="EMBL" id="CP012175">
    <property type="protein sequence ID" value="AKV80360.1"/>
    <property type="molecule type" value="Genomic_DNA"/>
</dbReference>
<evidence type="ECO:0000256" key="6">
    <source>
        <dbReference type="ARBA" id="ARBA00023049"/>
    </source>
</evidence>
<dbReference type="Proteomes" id="UP000029084">
    <property type="component" value="Chromosome"/>
</dbReference>
<dbReference type="Proteomes" id="UP000056255">
    <property type="component" value="Chromosome"/>
</dbReference>
<reference evidence="10 16" key="1">
    <citation type="journal article" date="2014" name="J. Bacteriol.">
        <title>Role of an Archaeal PitA Transporter in the Copper and Arsenic Resistance of Metallosphaera sedula, an Extreme Thermoacidophile.</title>
        <authorList>
            <person name="McCarthy S."/>
            <person name="Ai C."/>
            <person name="Wheaton G."/>
            <person name="Tevatia R."/>
            <person name="Eckrich V."/>
            <person name="Kelly R."/>
            <person name="Blum P."/>
        </authorList>
    </citation>
    <scope>NUCLEOTIDE SEQUENCE [LARGE SCALE GENOMIC DNA]</scope>
    <source>
        <strain evidence="10 16">CuR1</strain>
    </source>
</reference>
<keyword evidence="3 10" id="KW-0121">Carboxypeptidase</keyword>
<accession>A0A088E4H4</accession>
<sequence length="391" mass="42472">MDAQRIYNEAREIEDKVIELRRKIHENPELSYQEYETAKLVANYLRSLGIDVREGVGTETGVLGVIKGRRSGTVALRADMDALPVTEETGLPFASKKPGVMHACGHDAHTAMLLGAATILSRHLDEIGEVRLIFQPAEEDGGRGGALPMIEAGVMEGVDYVFGLHVMSGYPSGTLATRGGAIMACPDSFRVEVVGRGGHGSAPHETIDPVFISAMIVNALQGIRSRQINPLEPFVLSVTSIHSGTKDNIIPDRAVMEGTIRTLNEKVRETALKSFRNIVKSVCEAYGAECLVQFKEDAYPVTVNDPDTTKRAMEILKDIPGAEVKETQPVMGGEDFSRFLQRAKGSFIFLGTRNEKKGIVYPNHSSKFTVDEDALKVGVTALALLASKFSS</sequence>
<evidence type="ECO:0000313" key="17">
    <source>
        <dbReference type="Proteomes" id="UP000056255"/>
    </source>
</evidence>
<protein>
    <submittedName>
        <fullName evidence="10 11">Carboxypeptidase</fullName>
    </submittedName>
</protein>
<keyword evidence="5" id="KW-0378">Hydrolase</keyword>
<keyword evidence="4" id="KW-0645">Protease</keyword>
<dbReference type="InterPro" id="IPR053493">
    <property type="entry name" value="Thermostable_CP"/>
</dbReference>
<dbReference type="Gene3D" id="3.30.70.360">
    <property type="match status" value="1"/>
</dbReference>
<dbReference type="InterPro" id="IPR002933">
    <property type="entry name" value="Peptidase_M20"/>
</dbReference>
<feature type="binding site" evidence="8">
    <location>
        <position position="106"/>
    </location>
    <ligand>
        <name>Mn(2+)</name>
        <dbReference type="ChEBI" id="CHEBI:29035"/>
        <label>2</label>
    </ligand>
</feature>
<dbReference type="PATRIC" id="fig|43687.5.peg.507"/>
<evidence type="ECO:0000313" key="18">
    <source>
        <dbReference type="Proteomes" id="UP000061362"/>
    </source>
</evidence>
<dbReference type="Proteomes" id="UP000062475">
    <property type="component" value="Chromosome"/>
</dbReference>
<dbReference type="SUPFAM" id="SSF53187">
    <property type="entry name" value="Zn-dependent exopeptidases"/>
    <property type="match status" value="1"/>
</dbReference>
<evidence type="ECO:0000256" key="7">
    <source>
        <dbReference type="ARBA" id="ARBA00056511"/>
    </source>
</evidence>
<dbReference type="EMBL" id="CP012172">
    <property type="protein sequence ID" value="AKV73625.1"/>
    <property type="molecule type" value="Genomic_DNA"/>
</dbReference>
<dbReference type="GO" id="GO:0004180">
    <property type="term" value="F:carboxypeptidase activity"/>
    <property type="evidence" value="ECO:0007669"/>
    <property type="project" value="UniProtKB-KW"/>
</dbReference>
<proteinExistence type="inferred from homology"/>
<evidence type="ECO:0000313" key="10">
    <source>
        <dbReference type="EMBL" id="AIM26657.1"/>
    </source>
</evidence>
<dbReference type="Proteomes" id="UP000061362">
    <property type="component" value="Chromosome"/>
</dbReference>
<keyword evidence="6" id="KW-0482">Metalloprotease</keyword>
<feature type="binding site" evidence="8">
    <location>
        <position position="165"/>
    </location>
    <ligand>
        <name>Mn(2+)</name>
        <dbReference type="ChEBI" id="CHEBI:29035"/>
        <label>2</label>
    </ligand>
</feature>
<dbReference type="RefSeq" id="WP_012020458.1">
    <property type="nucleotide sequence ID" value="NZ_CP008822.1"/>
</dbReference>
<dbReference type="Proteomes" id="UP000062398">
    <property type="component" value="Chromosome"/>
</dbReference>
<keyword evidence="8" id="KW-0479">Metal-binding</keyword>
<dbReference type="GO" id="GO:0046872">
    <property type="term" value="F:metal ion binding"/>
    <property type="evidence" value="ECO:0007669"/>
    <property type="project" value="UniProtKB-KW"/>
</dbReference>
<dbReference type="EMBL" id="CP012174">
    <property type="protein sequence ID" value="AKV78115.1"/>
    <property type="molecule type" value="Genomic_DNA"/>
</dbReference>
<dbReference type="PANTHER" id="PTHR11014:SF63">
    <property type="entry name" value="METALLOPEPTIDASE, PUTATIVE (AFU_ORTHOLOGUE AFUA_6G09600)-RELATED"/>
    <property type="match status" value="1"/>
</dbReference>
<dbReference type="InterPro" id="IPR036264">
    <property type="entry name" value="Bact_exopeptidase_dim_dom"/>
</dbReference>
<dbReference type="Pfam" id="PF01546">
    <property type="entry name" value="Peptidase_M20"/>
    <property type="match status" value="1"/>
</dbReference>
<dbReference type="EMBL" id="CP012176">
    <property type="protein sequence ID" value="AKV82608.1"/>
    <property type="molecule type" value="Genomic_DNA"/>
</dbReference>
<evidence type="ECO:0000313" key="19">
    <source>
        <dbReference type="Proteomes" id="UP000062398"/>
    </source>
</evidence>
<feature type="domain" description="Peptidase M20 dimerisation" evidence="9">
    <location>
        <begin position="188"/>
        <end position="285"/>
    </location>
</feature>
<dbReference type="FunFam" id="3.30.70.360:FF:000014">
    <property type="entry name" value="N-acyl-L-amino acid amidohydrolase"/>
    <property type="match status" value="1"/>
</dbReference>
<evidence type="ECO:0000256" key="5">
    <source>
        <dbReference type="ARBA" id="ARBA00022801"/>
    </source>
</evidence>
<evidence type="ECO:0000256" key="4">
    <source>
        <dbReference type="ARBA" id="ARBA00022670"/>
    </source>
</evidence>
<evidence type="ECO:0000256" key="2">
    <source>
        <dbReference type="ARBA" id="ARBA00011881"/>
    </source>
</evidence>
<dbReference type="OMA" id="ITSACDR"/>
<dbReference type="Pfam" id="PF07687">
    <property type="entry name" value="M20_dimer"/>
    <property type="match status" value="1"/>
</dbReference>
<evidence type="ECO:0000256" key="1">
    <source>
        <dbReference type="ARBA" id="ARBA00006153"/>
    </source>
</evidence>
<evidence type="ECO:0000313" key="16">
    <source>
        <dbReference type="Proteomes" id="UP000029084"/>
    </source>
</evidence>
<dbReference type="EMBL" id="CP012173">
    <property type="protein sequence ID" value="AKV75865.1"/>
    <property type="molecule type" value="Genomic_DNA"/>
</dbReference>
<dbReference type="PANTHER" id="PTHR11014">
    <property type="entry name" value="PEPTIDASE M20 FAMILY MEMBER"/>
    <property type="match status" value="1"/>
</dbReference>
<evidence type="ECO:0000313" key="20">
    <source>
        <dbReference type="Proteomes" id="UP000062475"/>
    </source>
</evidence>
<comment type="similarity">
    <text evidence="1">Belongs to the peptidase M20 family.</text>
</comment>
<organism evidence="10 16">
    <name type="scientific">Metallosphaera sedula</name>
    <dbReference type="NCBI Taxonomy" id="43687"/>
    <lineage>
        <taxon>Archaea</taxon>
        <taxon>Thermoproteota</taxon>
        <taxon>Thermoprotei</taxon>
        <taxon>Sulfolobales</taxon>
        <taxon>Sulfolobaceae</taxon>
        <taxon>Metallosphaera</taxon>
    </lineage>
</organism>
<dbReference type="PIRSF" id="PIRSF005962">
    <property type="entry name" value="Pept_M20D_amidohydro"/>
    <property type="match status" value="1"/>
</dbReference>
<dbReference type="OrthoDB" id="247417at2157"/>
<feature type="binding site" evidence="8">
    <location>
        <position position="364"/>
    </location>
    <ligand>
        <name>Mn(2+)</name>
        <dbReference type="ChEBI" id="CHEBI:29035"/>
        <label>2</label>
    </ligand>
</feature>
<feature type="binding site" evidence="8">
    <location>
        <position position="104"/>
    </location>
    <ligand>
        <name>Mn(2+)</name>
        <dbReference type="ChEBI" id="CHEBI:29035"/>
        <label>2</label>
    </ligand>
</feature>
<evidence type="ECO:0000313" key="14">
    <source>
        <dbReference type="EMBL" id="AKV80360.1"/>
    </source>
</evidence>
<dbReference type="AlphaFoldDB" id="A0A088E4H4"/>
<comment type="cofactor">
    <cofactor evidence="8">
        <name>Mn(2+)</name>
        <dbReference type="ChEBI" id="CHEBI:29035"/>
    </cofactor>
    <text evidence="8">The Mn(2+) ion enhances activity.</text>
</comment>
<dbReference type="GeneID" id="91754943"/>
<comment type="subunit">
    <text evidence="2">Homotetramer.</text>
</comment>
<comment type="function">
    <text evidence="7">Can release basic, acidic, aromatic, and, to a lesser extent, aliphatic amino acids.</text>
</comment>
<evidence type="ECO:0000313" key="12">
    <source>
        <dbReference type="EMBL" id="AKV75865.1"/>
    </source>
</evidence>
<evidence type="ECO:0000313" key="21">
    <source>
        <dbReference type="Proteomes" id="UP000068832"/>
    </source>
</evidence>
<feature type="binding site" evidence="8">
    <location>
        <position position="139"/>
    </location>
    <ligand>
        <name>Mn(2+)</name>
        <dbReference type="ChEBI" id="CHEBI:29035"/>
        <label>2</label>
    </ligand>
</feature>
<evidence type="ECO:0000256" key="8">
    <source>
        <dbReference type="PIRSR" id="PIRSR005962-1"/>
    </source>
</evidence>
<dbReference type="GO" id="GO:0008237">
    <property type="term" value="F:metallopeptidase activity"/>
    <property type="evidence" value="ECO:0007669"/>
    <property type="project" value="UniProtKB-KW"/>
</dbReference>
<dbReference type="Gene3D" id="3.40.630.10">
    <property type="entry name" value="Zn peptidases"/>
    <property type="match status" value="1"/>
</dbReference>
<keyword evidence="8" id="KW-0464">Manganese</keyword>
<dbReference type="NCBIfam" id="TIGR01891">
    <property type="entry name" value="amidohydrolases"/>
    <property type="match status" value="1"/>
</dbReference>
<dbReference type="NCBIfam" id="NF040868">
    <property type="entry name" value="carboxypep_CpsA"/>
    <property type="match status" value="1"/>
</dbReference>
<evidence type="ECO:0000313" key="15">
    <source>
        <dbReference type="EMBL" id="AKV82608.1"/>
    </source>
</evidence>
<gene>
    <name evidence="10" type="ORF">HA72_0493</name>
    <name evidence="11" type="ORF">MsedA_0506</name>
    <name evidence="12" type="ORF">MsedB_0506</name>
    <name evidence="13" type="ORF">MsedC_0505</name>
    <name evidence="14" type="ORF">MsedD_0506</name>
    <name evidence="15" type="ORF">MsedE_0506</name>
</gene>
<evidence type="ECO:0000313" key="13">
    <source>
        <dbReference type="EMBL" id="AKV78115.1"/>
    </source>
</evidence>
<dbReference type="EMBL" id="CP008822">
    <property type="protein sequence ID" value="AIM26657.1"/>
    <property type="molecule type" value="Genomic_DNA"/>
</dbReference>
<name>A0A088E4H4_9CREN</name>
<evidence type="ECO:0000313" key="11">
    <source>
        <dbReference type="EMBL" id="AKV73625.1"/>
    </source>
</evidence>
<dbReference type="InterPro" id="IPR017439">
    <property type="entry name" value="Amidohydrolase"/>
</dbReference>
<dbReference type="Proteomes" id="UP000068832">
    <property type="component" value="Chromosome"/>
</dbReference>
<evidence type="ECO:0000256" key="3">
    <source>
        <dbReference type="ARBA" id="ARBA00022645"/>
    </source>
</evidence>
<dbReference type="GO" id="GO:0006508">
    <property type="term" value="P:proteolysis"/>
    <property type="evidence" value="ECO:0007669"/>
    <property type="project" value="UniProtKB-KW"/>
</dbReference>
<dbReference type="InterPro" id="IPR011650">
    <property type="entry name" value="Peptidase_M20_dimer"/>
</dbReference>
<reference evidence="18 19" key="2">
    <citation type="journal article" date="2015" name="Genome Announc.">
        <title>Complete Genome Sequences of Evolved Arsenate-Resistant Metallosphaera sedula Strains.</title>
        <authorList>
            <person name="Ai C."/>
            <person name="McCarthy S."/>
            <person name="Schackwitz W."/>
            <person name="Martin J."/>
            <person name="Lipzen A."/>
            <person name="Blum P."/>
        </authorList>
    </citation>
    <scope>NUCLEOTIDE SEQUENCE [LARGE SCALE GENOMIC DNA]</scope>
    <source>
        <strain evidence="13 19">ARS120-1</strain>
        <strain evidence="14 18">ARS120-2</strain>
        <strain evidence="11 21">ARS50-1</strain>
        <strain evidence="12 20">ARS50-2</strain>
    </source>
</reference>
<reference evidence="15 17" key="3">
    <citation type="submission" date="2015-07" db="EMBL/GenBank/DDBJ databases">
        <title>Physiological, transcriptional responses and genome re-sequencing of acid resistant extremely thermoacidophilic Metallosphaera sedula SARC-M1.</title>
        <authorList>
            <person name="Ai C."/>
            <person name="McCarthy S."/>
            <person name="Eckrich V."/>
            <person name="Rudrappa D."/>
            <person name="Qiu G."/>
            <person name="Blum P."/>
        </authorList>
    </citation>
    <scope>NUCLEOTIDE SEQUENCE [LARGE SCALE GENOMIC DNA]</scope>
    <source>
        <strain evidence="15 17">SARC-M1</strain>
    </source>
</reference>